<organism evidence="1 2">
    <name type="scientific">Gossypium anomalum</name>
    <dbReference type="NCBI Taxonomy" id="47600"/>
    <lineage>
        <taxon>Eukaryota</taxon>
        <taxon>Viridiplantae</taxon>
        <taxon>Streptophyta</taxon>
        <taxon>Embryophyta</taxon>
        <taxon>Tracheophyta</taxon>
        <taxon>Spermatophyta</taxon>
        <taxon>Magnoliopsida</taxon>
        <taxon>eudicotyledons</taxon>
        <taxon>Gunneridae</taxon>
        <taxon>Pentapetalae</taxon>
        <taxon>rosids</taxon>
        <taxon>malvids</taxon>
        <taxon>Malvales</taxon>
        <taxon>Malvaceae</taxon>
        <taxon>Malvoideae</taxon>
        <taxon>Gossypium</taxon>
    </lineage>
</organism>
<comment type="caution">
    <text evidence="1">The sequence shown here is derived from an EMBL/GenBank/DDBJ whole genome shotgun (WGS) entry which is preliminary data.</text>
</comment>
<evidence type="ECO:0000313" key="2">
    <source>
        <dbReference type="Proteomes" id="UP000701853"/>
    </source>
</evidence>
<dbReference type="Proteomes" id="UP000701853">
    <property type="component" value="Chromosome 12"/>
</dbReference>
<reference evidence="1 2" key="1">
    <citation type="journal article" date="2021" name="bioRxiv">
        <title>The Gossypium anomalum genome as a resource for cotton improvement and evolutionary analysis of hybrid incompatibility.</title>
        <authorList>
            <person name="Grover C.E."/>
            <person name="Yuan D."/>
            <person name="Arick M.A."/>
            <person name="Miller E.R."/>
            <person name="Hu G."/>
            <person name="Peterson D.G."/>
            <person name="Wendel J.F."/>
            <person name="Udall J.A."/>
        </authorList>
    </citation>
    <scope>NUCLEOTIDE SEQUENCE [LARGE SCALE GENOMIC DNA]</scope>
    <source>
        <strain evidence="1">JFW-Udall</strain>
        <tissue evidence="1">Leaf</tissue>
    </source>
</reference>
<dbReference type="EMBL" id="JAHUZN010000012">
    <property type="protein sequence ID" value="KAG8475416.1"/>
    <property type="molecule type" value="Genomic_DNA"/>
</dbReference>
<gene>
    <name evidence="1" type="ORF">CXB51_032263</name>
</gene>
<dbReference type="AlphaFoldDB" id="A0A8J6CLN8"/>
<name>A0A8J6CLN8_9ROSI</name>
<evidence type="ECO:0000313" key="1">
    <source>
        <dbReference type="EMBL" id="KAG8475416.1"/>
    </source>
</evidence>
<keyword evidence="2" id="KW-1185">Reference proteome</keyword>
<protein>
    <submittedName>
        <fullName evidence="1">Uncharacterized protein</fullName>
    </submittedName>
</protein>
<sequence>MKFSIQRRHNIEKQRQRYHLEKQWSLENVGKFSSSSDLFHLLDSMNFASVSVDESVHQDHIFIIKLEHEKVYGNYVSNLGSDHGFDFDNKFGGGYRIGDDCGSMADFHHSFGQGIDSVGEPKNHGRSNLNYDYDNDSKKHVDEGIGFQVQTDICIN</sequence>
<accession>A0A8J6CLN8</accession>
<proteinExistence type="predicted"/>